<evidence type="ECO:0000259" key="6">
    <source>
        <dbReference type="Pfam" id="PF00149"/>
    </source>
</evidence>
<evidence type="ECO:0000256" key="2">
    <source>
        <dbReference type="ARBA" id="ARBA00022692"/>
    </source>
</evidence>
<dbReference type="SUPFAM" id="SSF56300">
    <property type="entry name" value="Metallo-dependent phosphatases"/>
    <property type="match status" value="1"/>
</dbReference>
<dbReference type="GO" id="GO:0016787">
    <property type="term" value="F:hydrolase activity"/>
    <property type="evidence" value="ECO:0007669"/>
    <property type="project" value="InterPro"/>
</dbReference>
<dbReference type="GO" id="GO:0016020">
    <property type="term" value="C:membrane"/>
    <property type="evidence" value="ECO:0007669"/>
    <property type="project" value="UniProtKB-SubCell"/>
</dbReference>
<feature type="domain" description="Calcineurin-like phosphoesterase" evidence="6">
    <location>
        <begin position="66"/>
        <end position="310"/>
    </location>
</feature>
<dbReference type="Proteomes" id="UP000516437">
    <property type="component" value="Chromosome 6"/>
</dbReference>
<accession>A0A6A1VEE5</accession>
<dbReference type="InterPro" id="IPR029052">
    <property type="entry name" value="Metallo-depent_PP-like"/>
</dbReference>
<dbReference type="InterPro" id="IPR004843">
    <property type="entry name" value="Calcineurin-like_PHP"/>
</dbReference>
<dbReference type="EMBL" id="RXIC02000024">
    <property type="protein sequence ID" value="KAB1211123.1"/>
    <property type="molecule type" value="Genomic_DNA"/>
</dbReference>
<dbReference type="GO" id="GO:0005783">
    <property type="term" value="C:endoplasmic reticulum"/>
    <property type="evidence" value="ECO:0007669"/>
    <property type="project" value="TreeGrafter"/>
</dbReference>
<evidence type="ECO:0000313" key="8">
    <source>
        <dbReference type="EMBL" id="KAB1211123.1"/>
    </source>
</evidence>
<protein>
    <recommendedName>
        <fullName evidence="6">Calcineurin-like phosphoesterase domain-containing protein</fullName>
    </recommendedName>
</protein>
<evidence type="ECO:0000256" key="5">
    <source>
        <dbReference type="SAM" id="Phobius"/>
    </source>
</evidence>
<keyword evidence="9" id="KW-1185">Reference proteome</keyword>
<comment type="subcellular location">
    <subcellularLocation>
        <location evidence="1">Membrane</location>
        <topology evidence="1">Multi-pass membrane protein</topology>
    </subcellularLocation>
</comment>
<dbReference type="FunFam" id="3.60.21.10:FF:000050">
    <property type="entry name" value="Calcineurin-like metallo-phosphoesterase superfamily protein"/>
    <property type="match status" value="1"/>
</dbReference>
<dbReference type="EMBL" id="RXIC02000024">
    <property type="protein sequence ID" value="KAB1211029.1"/>
    <property type="molecule type" value="Genomic_DNA"/>
</dbReference>
<reference evidence="8" key="3">
    <citation type="submission" date="2019-09" db="EMBL/GenBank/DDBJ databases">
        <authorList>
            <person name="Gao Z."/>
        </authorList>
    </citation>
    <scope>NUCLEOTIDE SEQUENCE</scope>
    <source>
        <tissue evidence="8">Leaves</tissue>
    </source>
</reference>
<dbReference type="InterPro" id="IPR033308">
    <property type="entry name" value="PGAP5/Cdc1/Ted1"/>
</dbReference>
<evidence type="ECO:0000256" key="3">
    <source>
        <dbReference type="ARBA" id="ARBA00022989"/>
    </source>
</evidence>
<evidence type="ECO:0000313" key="7">
    <source>
        <dbReference type="EMBL" id="KAB1211029.1"/>
    </source>
</evidence>
<gene>
    <name evidence="8" type="ORF">CJ030_MR6G018109</name>
    <name evidence="7" type="ORF">CJ030_MR6G019580</name>
</gene>
<evidence type="ECO:0000313" key="9">
    <source>
        <dbReference type="Proteomes" id="UP000516437"/>
    </source>
</evidence>
<dbReference type="Gene3D" id="3.60.21.10">
    <property type="match status" value="1"/>
</dbReference>
<proteinExistence type="predicted"/>
<feature type="transmembrane region" description="Helical" evidence="5">
    <location>
        <begin position="372"/>
        <end position="390"/>
    </location>
</feature>
<keyword evidence="2 5" id="KW-0812">Transmembrane</keyword>
<feature type="transmembrane region" description="Helical" evidence="5">
    <location>
        <begin position="513"/>
        <end position="532"/>
    </location>
</feature>
<organism evidence="8 9">
    <name type="scientific">Morella rubra</name>
    <name type="common">Chinese bayberry</name>
    <dbReference type="NCBI Taxonomy" id="262757"/>
    <lineage>
        <taxon>Eukaryota</taxon>
        <taxon>Viridiplantae</taxon>
        <taxon>Streptophyta</taxon>
        <taxon>Embryophyta</taxon>
        <taxon>Tracheophyta</taxon>
        <taxon>Spermatophyta</taxon>
        <taxon>Magnoliopsida</taxon>
        <taxon>eudicotyledons</taxon>
        <taxon>Gunneridae</taxon>
        <taxon>Pentapetalae</taxon>
        <taxon>rosids</taxon>
        <taxon>fabids</taxon>
        <taxon>Fagales</taxon>
        <taxon>Myricaceae</taxon>
        <taxon>Morella</taxon>
    </lineage>
</organism>
<evidence type="ECO:0000256" key="1">
    <source>
        <dbReference type="ARBA" id="ARBA00004141"/>
    </source>
</evidence>
<dbReference type="PANTHER" id="PTHR13315:SF4">
    <property type="entry name" value="METALLOPHOSPHOESTERASE, ISOFORM E"/>
    <property type="match status" value="1"/>
</dbReference>
<sequence length="537" mass="61265">MKHKELTVVLCAIWAASLLYGEMLAFWVPSLWTCSWPHHHLRPTTHSPSTSNSTMDGVRYPSDYVKVAVITDPQLMDKTSLRLAPKSLALETAQFYTDLFMRRAFFSSILPFNPDMVLFLGDYFDGGPYLSDEEWQESLSRFKHIFGLNAQGNYANIQVRYIPGNHDVGYASLHSERPEVIKRYEKEFGIRNYQFTIGKVDFLAIDAQTLDGKQGRGRPKDLASLTWDFLKNVSMDVQVYPRVLLTHIPLYRRDGTHCGTYRGSQVINQRVSRAVHGQEISYQNYITEESSNRLLELIKPMLVLSGHDHDQCTITHKSTFGPHTVGTVSWQQGNLYPSFMLLSASNFGIPNASSPDEAVLTHLCFLPMQTHIYIWYLSLFVLTLLALLLWPSSGLNFRRHCSDFLSICNIFGGRGKEKIEDENCEYEMMWDAEGSMHLVKKTLNAPITNASEKGLVERGNAVMRPTAKKHISQEIEVSMNVDMVMDVDPMLTMPTRTSKSKTRIAIQRSLRTLRTLIIIAAVNLPIYMMLLFKDWID</sequence>
<evidence type="ECO:0000256" key="4">
    <source>
        <dbReference type="ARBA" id="ARBA00023136"/>
    </source>
</evidence>
<name>A0A6A1VEE5_9ROSI</name>
<dbReference type="PANTHER" id="PTHR13315">
    <property type="entry name" value="METALLO PHOSPHOESTERASE RELATED"/>
    <property type="match status" value="1"/>
</dbReference>
<dbReference type="GO" id="GO:0006506">
    <property type="term" value="P:GPI anchor biosynthetic process"/>
    <property type="evidence" value="ECO:0007669"/>
    <property type="project" value="InterPro"/>
</dbReference>
<reference evidence="8" key="1">
    <citation type="submission" date="2018-07" db="EMBL/GenBank/DDBJ databases">
        <authorList>
            <person name="Gao Z.-S."/>
            <person name="Jia H.-M."/>
            <person name="Jia H.-J."/>
            <person name="Cai Q.-L."/>
            <person name="Wang Y."/>
            <person name="Zhao H.-B."/>
        </authorList>
    </citation>
    <scope>NUCLEOTIDE SEQUENCE</scope>
    <source>
        <tissue evidence="8">Leaves</tissue>
    </source>
</reference>
<reference evidence="8 9" key="2">
    <citation type="journal article" date="2019" name="Plant Biotechnol. J.">
        <title>The red bayberry genome and genetic basis of sex determination.</title>
        <authorList>
            <person name="Jia H.M."/>
            <person name="Jia H.J."/>
            <person name="Cai Q.L."/>
            <person name="Wang Y."/>
            <person name="Zhao H.B."/>
            <person name="Yang W.F."/>
            <person name="Wang G.Y."/>
            <person name="Li Y.H."/>
            <person name="Zhan D.L."/>
            <person name="Shen Y.T."/>
            <person name="Niu Q.F."/>
            <person name="Chang L."/>
            <person name="Qiu J."/>
            <person name="Zhao L."/>
            <person name="Xie H.B."/>
            <person name="Fu W.Y."/>
            <person name="Jin J."/>
            <person name="Li X.W."/>
            <person name="Jiao Y."/>
            <person name="Zhou C.C."/>
            <person name="Tu T."/>
            <person name="Chai C.Y."/>
            <person name="Gao J.L."/>
            <person name="Fan L.J."/>
            <person name="van de Weg E."/>
            <person name="Wang J.Y."/>
            <person name="Gao Z.S."/>
        </authorList>
    </citation>
    <scope>NUCLEOTIDE SEQUENCE [LARGE SCALE GENOMIC DNA]</scope>
    <source>
        <tissue evidence="8">Leaves</tissue>
    </source>
</reference>
<dbReference type="AlphaFoldDB" id="A0A6A1VEE5"/>
<dbReference type="Pfam" id="PF00149">
    <property type="entry name" value="Metallophos"/>
    <property type="match status" value="1"/>
</dbReference>
<dbReference type="CDD" id="cd07384">
    <property type="entry name" value="MPP_Cdc1_like"/>
    <property type="match status" value="1"/>
</dbReference>
<dbReference type="OrthoDB" id="5977743at2759"/>
<comment type="caution">
    <text evidence="8">The sequence shown here is derived from an EMBL/GenBank/DDBJ whole genome shotgun (WGS) entry which is preliminary data.</text>
</comment>
<keyword evidence="3 5" id="KW-1133">Transmembrane helix</keyword>
<keyword evidence="4 5" id="KW-0472">Membrane</keyword>